<reference evidence="11 12" key="1">
    <citation type="submission" date="2009-01" db="EMBL/GenBank/DDBJ databases">
        <authorList>
            <person name="Qin X."/>
            <person name="Bachman B."/>
            <person name="Battles P."/>
            <person name="Bell A."/>
            <person name="Bess C."/>
            <person name="Bickham C."/>
            <person name="Chaboub L."/>
            <person name="Chen D."/>
            <person name="Coyle M."/>
            <person name="Deiros D.R."/>
            <person name="Dinh H."/>
            <person name="Forbes L."/>
            <person name="Fowler G."/>
            <person name="Francisco L."/>
            <person name="Fu Q."/>
            <person name="Gubbala S."/>
            <person name="Hale W."/>
            <person name="Han Y."/>
            <person name="Hemphill L."/>
            <person name="Highlander S.K."/>
            <person name="Hirani K."/>
            <person name="Hogues M."/>
            <person name="Jackson L."/>
            <person name="Jakkamsetti A."/>
            <person name="Javaid M."/>
            <person name="Jiang H."/>
            <person name="Korchina V."/>
            <person name="Kovar C."/>
            <person name="Lara F."/>
            <person name="Lee S."/>
            <person name="Mata R."/>
            <person name="Mathew T."/>
            <person name="Moen C."/>
            <person name="Morales K."/>
            <person name="Munidasa M."/>
            <person name="Nazareth L."/>
            <person name="Ngo R."/>
            <person name="Nguyen L."/>
            <person name="Okwuonu G."/>
            <person name="Ongeri F."/>
            <person name="Patil S."/>
            <person name="Petrosino J."/>
            <person name="Pham C."/>
            <person name="Pham P."/>
            <person name="Pu L.-L."/>
            <person name="Puazo M."/>
            <person name="Raj R."/>
            <person name="Reid J."/>
            <person name="Rouhana J."/>
            <person name="Saada N."/>
            <person name="Shang Y."/>
            <person name="Simmons D."/>
            <person name="Thornton R."/>
            <person name="Warren J."/>
            <person name="Weissenberger G."/>
            <person name="Zhang J."/>
            <person name="Zhang L."/>
            <person name="Zhou C."/>
            <person name="Zhu D."/>
            <person name="Muzny D."/>
            <person name="Worley K."/>
            <person name="Gibbs R."/>
        </authorList>
    </citation>
    <scope>NUCLEOTIDE SEQUENCE [LARGE SCALE GENOMIC DNA]</scope>
    <source>
        <strain evidence="11 12">DSM 15436</strain>
    </source>
</reference>
<dbReference type="GO" id="GO:0006354">
    <property type="term" value="P:DNA-templated transcription elongation"/>
    <property type="evidence" value="ECO:0007669"/>
    <property type="project" value="TreeGrafter"/>
</dbReference>
<dbReference type="AlphaFoldDB" id="C0VZN0"/>
<evidence type="ECO:0000313" key="11">
    <source>
        <dbReference type="EMBL" id="EEH64149.1"/>
    </source>
</evidence>
<feature type="domain" description="Transcription elongation factor GreA/GreB C-terminal" evidence="9">
    <location>
        <begin position="82"/>
        <end position="153"/>
    </location>
</feature>
<comment type="caution">
    <text evidence="11">The sequence shown here is derived from an EMBL/GenBank/DDBJ whole genome shotgun (WGS) entry which is preliminary data.</text>
</comment>
<gene>
    <name evidence="8" type="primary">greA</name>
    <name evidence="11" type="ORF">HMPREF0044_0620</name>
</gene>
<accession>C0VZN0</accession>
<dbReference type="FunFam" id="1.10.287.180:FF:000001">
    <property type="entry name" value="Transcription elongation factor GreA"/>
    <property type="match status" value="1"/>
</dbReference>
<dbReference type="PANTHER" id="PTHR30437">
    <property type="entry name" value="TRANSCRIPTION ELONGATION FACTOR GREA"/>
    <property type="match status" value="1"/>
</dbReference>
<dbReference type="EMBL" id="ACFG01000029">
    <property type="protein sequence ID" value="EEH64149.1"/>
    <property type="molecule type" value="Genomic_DNA"/>
</dbReference>
<dbReference type="PROSITE" id="PS00829">
    <property type="entry name" value="GREAB_1"/>
    <property type="match status" value="1"/>
</dbReference>
<evidence type="ECO:0000256" key="1">
    <source>
        <dbReference type="ARBA" id="ARBA00008213"/>
    </source>
</evidence>
<dbReference type="STRING" id="525245.HMPREF0044_0620"/>
<dbReference type="NCBIfam" id="NF001262">
    <property type="entry name" value="PRK00226.1-3"/>
    <property type="match status" value="1"/>
</dbReference>
<dbReference type="InterPro" id="IPR028624">
    <property type="entry name" value="Tscrpt_elong_fac_GreA/B"/>
</dbReference>
<keyword evidence="11" id="KW-0251">Elongation factor</keyword>
<dbReference type="InterPro" id="IPR036953">
    <property type="entry name" value="GreA/GreB_C_sf"/>
</dbReference>
<dbReference type="Gene3D" id="1.10.287.180">
    <property type="entry name" value="Transcription elongation factor, GreA/GreB, N-terminal domain"/>
    <property type="match status" value="1"/>
</dbReference>
<evidence type="ECO:0000256" key="7">
    <source>
        <dbReference type="ARBA" id="ARBA00030776"/>
    </source>
</evidence>
<dbReference type="SUPFAM" id="SSF46557">
    <property type="entry name" value="GreA transcript cleavage protein, N-terminal domain"/>
    <property type="match status" value="1"/>
</dbReference>
<keyword evidence="5 8" id="KW-0804">Transcription</keyword>
<dbReference type="InterPro" id="IPR001437">
    <property type="entry name" value="Tscrpt_elong_fac_GreA/B_C"/>
</dbReference>
<dbReference type="Gene3D" id="3.10.50.30">
    <property type="entry name" value="Transcription elongation factor, GreA/GreB, C-terminal domain"/>
    <property type="match status" value="1"/>
</dbReference>
<protein>
    <recommendedName>
        <fullName evidence="2 8">Transcription elongation factor GreA</fullName>
    </recommendedName>
    <alternativeName>
        <fullName evidence="7 8">Transcript cleavage factor GreA</fullName>
    </alternativeName>
</protein>
<dbReference type="PIRSF" id="PIRSF006092">
    <property type="entry name" value="GreA_GreB"/>
    <property type="match status" value="1"/>
</dbReference>
<dbReference type="InterPro" id="IPR023459">
    <property type="entry name" value="Tscrpt_elong_fac_GreA/B_fam"/>
</dbReference>
<dbReference type="InterPro" id="IPR018151">
    <property type="entry name" value="TF_GreA/GreB_CS"/>
</dbReference>
<dbReference type="PANTHER" id="PTHR30437:SF4">
    <property type="entry name" value="TRANSCRIPTION ELONGATION FACTOR GREA"/>
    <property type="match status" value="1"/>
</dbReference>
<comment type="similarity">
    <text evidence="1 8">Belongs to the GreA/GreB family.</text>
</comment>
<keyword evidence="3 8" id="KW-0805">Transcription regulation</keyword>
<evidence type="ECO:0000256" key="6">
    <source>
        <dbReference type="ARBA" id="ARBA00024916"/>
    </source>
</evidence>
<dbReference type="Pfam" id="PF01272">
    <property type="entry name" value="GreA_GreB"/>
    <property type="match status" value="1"/>
</dbReference>
<sequence length="159" mass="17453">MSESLWLTQEAYDRLKEELEHRSTIKRQEIATKIDNARQEGDLKENGGYHAARDEQAMNETRINQLTNILRDAVVGATPADDGIVEAGMVVTAEIMGSQSTFLLGSRMAGSEDDLEVYSIDAPIGQALNGHKVGETVSYFAPNGREIEVKILDAVPYKG</sequence>
<evidence type="ECO:0000256" key="8">
    <source>
        <dbReference type="HAMAP-Rule" id="MF_00105"/>
    </source>
</evidence>
<dbReference type="SUPFAM" id="SSF54534">
    <property type="entry name" value="FKBP-like"/>
    <property type="match status" value="1"/>
</dbReference>
<evidence type="ECO:0000256" key="2">
    <source>
        <dbReference type="ARBA" id="ARBA00013729"/>
    </source>
</evidence>
<dbReference type="HAMAP" id="MF_00105">
    <property type="entry name" value="GreA_GreB"/>
    <property type="match status" value="1"/>
</dbReference>
<evidence type="ECO:0000256" key="3">
    <source>
        <dbReference type="ARBA" id="ARBA00023015"/>
    </source>
</evidence>
<evidence type="ECO:0000313" key="12">
    <source>
        <dbReference type="Proteomes" id="UP000010301"/>
    </source>
</evidence>
<dbReference type="InterPro" id="IPR036805">
    <property type="entry name" value="Tscrpt_elong_fac_GreA/B_N_sf"/>
</dbReference>
<dbReference type="GO" id="GO:0003677">
    <property type="term" value="F:DNA binding"/>
    <property type="evidence" value="ECO:0007669"/>
    <property type="project" value="UniProtKB-UniRule"/>
</dbReference>
<dbReference type="GO" id="GO:0070063">
    <property type="term" value="F:RNA polymerase binding"/>
    <property type="evidence" value="ECO:0007669"/>
    <property type="project" value="InterPro"/>
</dbReference>
<keyword evidence="12" id="KW-1185">Reference proteome</keyword>
<dbReference type="eggNOG" id="COG0782">
    <property type="taxonomic scope" value="Bacteria"/>
</dbReference>
<dbReference type="RefSeq" id="WP_006546080.1">
    <property type="nucleotide sequence ID" value="NZ_DS999539.1"/>
</dbReference>
<keyword evidence="4 8" id="KW-0238">DNA-binding</keyword>
<keyword evidence="11" id="KW-0648">Protein biosynthesis</keyword>
<dbReference type="OrthoDB" id="9797227at2"/>
<dbReference type="Pfam" id="PF03449">
    <property type="entry name" value="GreA_GreB_N"/>
    <property type="match status" value="1"/>
</dbReference>
<dbReference type="InterPro" id="IPR022691">
    <property type="entry name" value="Tscrpt_elong_fac_GreA/B_N"/>
</dbReference>
<evidence type="ECO:0000259" key="9">
    <source>
        <dbReference type="Pfam" id="PF01272"/>
    </source>
</evidence>
<dbReference type="HOGENOM" id="CLU_101379_0_0_11"/>
<proteinExistence type="inferred from homology"/>
<evidence type="ECO:0000256" key="4">
    <source>
        <dbReference type="ARBA" id="ARBA00023125"/>
    </source>
</evidence>
<name>C0VZN0_9ACTO</name>
<dbReference type="Proteomes" id="UP000010301">
    <property type="component" value="Unassembled WGS sequence"/>
</dbReference>
<evidence type="ECO:0000256" key="5">
    <source>
        <dbReference type="ARBA" id="ARBA00023163"/>
    </source>
</evidence>
<comment type="function">
    <text evidence="6 8">Necessary for efficient RNA polymerase transcription elongation past template-encoded arresting sites. The arresting sites in DNA have the property of trapping a certain fraction of elongating RNA polymerases that pass through, resulting in locked ternary complexes. Cleavage of the nascent transcript by cleavage factors such as GreA or GreB allows the resumption of elongation from the new 3'terminus. GreA releases sequences of 2 to 3 nucleotides.</text>
</comment>
<organism evidence="11 12">
    <name type="scientific">Gleimia coleocanis DSM 15436</name>
    <dbReference type="NCBI Taxonomy" id="525245"/>
    <lineage>
        <taxon>Bacteria</taxon>
        <taxon>Bacillati</taxon>
        <taxon>Actinomycetota</taxon>
        <taxon>Actinomycetes</taxon>
        <taxon>Actinomycetales</taxon>
        <taxon>Actinomycetaceae</taxon>
        <taxon>Gleimia</taxon>
    </lineage>
</organism>
<dbReference type="GO" id="GO:0032784">
    <property type="term" value="P:regulation of DNA-templated transcription elongation"/>
    <property type="evidence" value="ECO:0007669"/>
    <property type="project" value="UniProtKB-UniRule"/>
</dbReference>
<feature type="domain" description="Transcription elongation factor GreA/GreB N-terminal" evidence="10">
    <location>
        <begin position="6"/>
        <end position="75"/>
    </location>
</feature>
<evidence type="ECO:0000259" key="10">
    <source>
        <dbReference type="Pfam" id="PF03449"/>
    </source>
</evidence>
<dbReference type="GO" id="GO:0003746">
    <property type="term" value="F:translation elongation factor activity"/>
    <property type="evidence" value="ECO:0007669"/>
    <property type="project" value="UniProtKB-KW"/>
</dbReference>